<accession>A0AAW0EEH8</accession>
<keyword evidence="4" id="KW-1185">Reference proteome</keyword>
<evidence type="ECO:0000313" key="3">
    <source>
        <dbReference type="EMBL" id="KAK7062884.1"/>
    </source>
</evidence>
<evidence type="ECO:0000256" key="1">
    <source>
        <dbReference type="SAM" id="Phobius"/>
    </source>
</evidence>
<proteinExistence type="predicted"/>
<feature type="transmembrane region" description="Helical" evidence="1">
    <location>
        <begin position="20"/>
        <end position="40"/>
    </location>
</feature>
<dbReference type="Proteomes" id="UP001383192">
    <property type="component" value="Unassembled WGS sequence"/>
</dbReference>
<keyword evidence="3" id="KW-0689">Ribosomal protein</keyword>
<gene>
    <name evidence="3" type="primary">RPS6_5</name>
    <name evidence="2" type="synonym">RPS6_29</name>
    <name evidence="3" type="ORF">VNI00_000381</name>
    <name evidence="2" type="ORF">VNI00_018549</name>
</gene>
<name>A0AAW0EEH8_9AGAR</name>
<dbReference type="GO" id="GO:0005840">
    <property type="term" value="C:ribosome"/>
    <property type="evidence" value="ECO:0007669"/>
    <property type="project" value="UniProtKB-KW"/>
</dbReference>
<reference evidence="3 4" key="1">
    <citation type="submission" date="2024-01" db="EMBL/GenBank/DDBJ databases">
        <title>A draft genome for a cacao thread blight-causing isolate of Paramarasmius palmivorus.</title>
        <authorList>
            <person name="Baruah I.K."/>
            <person name="Bukari Y."/>
            <person name="Amoako-Attah I."/>
            <person name="Meinhardt L.W."/>
            <person name="Bailey B.A."/>
            <person name="Cohen S.P."/>
        </authorList>
    </citation>
    <scope>NUCLEOTIDE SEQUENCE [LARGE SCALE GENOMIC DNA]</scope>
    <source>
        <strain evidence="3 4">GH-12</strain>
    </source>
</reference>
<protein>
    <submittedName>
        <fullName evidence="3">40S ribosomal protein S6</fullName>
    </submittedName>
</protein>
<dbReference type="EMBL" id="JAYKXP010000001">
    <property type="protein sequence ID" value="KAK7062884.1"/>
    <property type="molecule type" value="Genomic_DNA"/>
</dbReference>
<keyword evidence="3" id="KW-0687">Ribonucleoprotein</keyword>
<organism evidence="3 4">
    <name type="scientific">Paramarasmius palmivorus</name>
    <dbReference type="NCBI Taxonomy" id="297713"/>
    <lineage>
        <taxon>Eukaryota</taxon>
        <taxon>Fungi</taxon>
        <taxon>Dikarya</taxon>
        <taxon>Basidiomycota</taxon>
        <taxon>Agaricomycotina</taxon>
        <taxon>Agaricomycetes</taxon>
        <taxon>Agaricomycetidae</taxon>
        <taxon>Agaricales</taxon>
        <taxon>Marasmiineae</taxon>
        <taxon>Marasmiaceae</taxon>
        <taxon>Paramarasmius</taxon>
    </lineage>
</organism>
<keyword evidence="1" id="KW-0812">Transmembrane</keyword>
<sequence>MLEDTSVELGMSAISKAPDQTQIALVAIALVITFGFLLYLHLRRLYYPCLTIPDLNKTENRLRETFDNANSTASLCGYELEEVTQAKLRLEERASEIRFKSLQGPASFWKTRLGIEVELIPIIVEWYIDVVQLERKILINVETVKRFRINNELKIREATYIPADAQPVAIAGREVISPQVNTLKL</sequence>
<keyword evidence="1" id="KW-1133">Transmembrane helix</keyword>
<dbReference type="AlphaFoldDB" id="A0AAW0EEH8"/>
<evidence type="ECO:0000313" key="4">
    <source>
        <dbReference type="Proteomes" id="UP001383192"/>
    </source>
</evidence>
<dbReference type="EMBL" id="JAYKXP010000246">
    <property type="protein sequence ID" value="KAK7017874.1"/>
    <property type="molecule type" value="Genomic_DNA"/>
</dbReference>
<evidence type="ECO:0000313" key="2">
    <source>
        <dbReference type="EMBL" id="KAK7017874.1"/>
    </source>
</evidence>
<keyword evidence="1" id="KW-0472">Membrane</keyword>
<comment type="caution">
    <text evidence="3">The sequence shown here is derived from an EMBL/GenBank/DDBJ whole genome shotgun (WGS) entry which is preliminary data.</text>
</comment>